<reference evidence="1 2" key="1">
    <citation type="journal article" date="2018" name="Genome Res.">
        <title>The genomic architecture and molecular evolution of ant odorant receptors.</title>
        <authorList>
            <person name="McKenzie S.K."/>
            <person name="Kronauer D.J.C."/>
        </authorList>
    </citation>
    <scope>NUCLEOTIDE SEQUENCE [LARGE SCALE GENOMIC DNA]</scope>
    <source>
        <strain evidence="1">Clonal line C1</strain>
    </source>
</reference>
<evidence type="ECO:0000313" key="2">
    <source>
        <dbReference type="Proteomes" id="UP000279307"/>
    </source>
</evidence>
<name>A0A3L8DTM7_OOCBI</name>
<protein>
    <submittedName>
        <fullName evidence="1">Uncharacterized protein</fullName>
    </submittedName>
</protein>
<gene>
    <name evidence="1" type="ORF">DMN91_004008</name>
</gene>
<comment type="caution">
    <text evidence="1">The sequence shown here is derived from an EMBL/GenBank/DDBJ whole genome shotgun (WGS) entry which is preliminary data.</text>
</comment>
<accession>A0A3L8DTM7</accession>
<sequence length="83" mass="9325">MTILKKKTKSPFPGARIYTLFAPLFRSRTTLAKQLERLFFFLSRYGGGCRECNKGIFVRRSHGVMVSTLDFESSDPSSNLGGT</sequence>
<evidence type="ECO:0000313" key="1">
    <source>
        <dbReference type="EMBL" id="RLU23800.1"/>
    </source>
</evidence>
<proteinExistence type="predicted"/>
<dbReference type="AlphaFoldDB" id="A0A3L8DTM7"/>
<dbReference type="EMBL" id="QOIP01000004">
    <property type="protein sequence ID" value="RLU23800.1"/>
    <property type="molecule type" value="Genomic_DNA"/>
</dbReference>
<organism evidence="1 2">
    <name type="scientific">Ooceraea biroi</name>
    <name type="common">Clonal raider ant</name>
    <name type="synonym">Cerapachys biroi</name>
    <dbReference type="NCBI Taxonomy" id="2015173"/>
    <lineage>
        <taxon>Eukaryota</taxon>
        <taxon>Metazoa</taxon>
        <taxon>Ecdysozoa</taxon>
        <taxon>Arthropoda</taxon>
        <taxon>Hexapoda</taxon>
        <taxon>Insecta</taxon>
        <taxon>Pterygota</taxon>
        <taxon>Neoptera</taxon>
        <taxon>Endopterygota</taxon>
        <taxon>Hymenoptera</taxon>
        <taxon>Apocrita</taxon>
        <taxon>Aculeata</taxon>
        <taxon>Formicoidea</taxon>
        <taxon>Formicidae</taxon>
        <taxon>Dorylinae</taxon>
        <taxon>Ooceraea</taxon>
    </lineage>
</organism>
<dbReference type="Proteomes" id="UP000279307">
    <property type="component" value="Chromosome 4"/>
</dbReference>